<dbReference type="AlphaFoldDB" id="A0A834BI41"/>
<sequence>MGIMSSFCLRKILPFPGGRQDLRAVKRVPGQLLELPNLQSNSIYFLAFQGAVSKGDRLAGRVSASTLGLCSLSSAFHTMKWLFQEMHSHRFWCHTSLRPDLYFKGNLKTAKPEVTATMTNSLGL</sequence>
<reference evidence="1 2" key="1">
    <citation type="journal article" date="2020" name="Nature">
        <title>Six reference-quality genomes reveal evolution of bat adaptations.</title>
        <authorList>
            <person name="Jebb D."/>
            <person name="Huang Z."/>
            <person name="Pippel M."/>
            <person name="Hughes G.M."/>
            <person name="Lavrichenko K."/>
            <person name="Devanna P."/>
            <person name="Winkler S."/>
            <person name="Jermiin L.S."/>
            <person name="Skirmuntt E.C."/>
            <person name="Katzourakis A."/>
            <person name="Burkitt-Gray L."/>
            <person name="Ray D.A."/>
            <person name="Sullivan K.A.M."/>
            <person name="Roscito J.G."/>
            <person name="Kirilenko B.M."/>
            <person name="Davalos L.M."/>
            <person name="Corthals A.P."/>
            <person name="Power M.L."/>
            <person name="Jones G."/>
            <person name="Ransome R.D."/>
            <person name="Dechmann D.K.N."/>
            <person name="Locatelli A.G."/>
            <person name="Puechmaille S.J."/>
            <person name="Fedrigo O."/>
            <person name="Jarvis E.D."/>
            <person name="Hiller M."/>
            <person name="Vernes S.C."/>
            <person name="Myers E.W."/>
            <person name="Teeling E.C."/>
        </authorList>
    </citation>
    <scope>NUCLEOTIDE SEQUENCE [LARGE SCALE GENOMIC DNA]</scope>
    <source>
        <strain evidence="1">Bat1K_MPI-CBG_1</strain>
    </source>
</reference>
<organism evidence="1 2">
    <name type="scientific">Phyllostomus discolor</name>
    <name type="common">pale spear-nosed bat</name>
    <dbReference type="NCBI Taxonomy" id="89673"/>
    <lineage>
        <taxon>Eukaryota</taxon>
        <taxon>Metazoa</taxon>
        <taxon>Chordata</taxon>
        <taxon>Craniata</taxon>
        <taxon>Vertebrata</taxon>
        <taxon>Euteleostomi</taxon>
        <taxon>Mammalia</taxon>
        <taxon>Eutheria</taxon>
        <taxon>Laurasiatheria</taxon>
        <taxon>Chiroptera</taxon>
        <taxon>Yangochiroptera</taxon>
        <taxon>Phyllostomidae</taxon>
        <taxon>Phyllostominae</taxon>
        <taxon>Phyllostomus</taxon>
    </lineage>
</organism>
<comment type="caution">
    <text evidence="1">The sequence shown here is derived from an EMBL/GenBank/DDBJ whole genome shotgun (WGS) entry which is preliminary data.</text>
</comment>
<name>A0A834BI41_9CHIR</name>
<evidence type="ECO:0000313" key="1">
    <source>
        <dbReference type="EMBL" id="KAF6131169.1"/>
    </source>
</evidence>
<proteinExistence type="predicted"/>
<gene>
    <name evidence="1" type="ORF">HJG60_008039</name>
</gene>
<accession>A0A834BI41</accession>
<dbReference type="Proteomes" id="UP000664940">
    <property type="component" value="Unassembled WGS sequence"/>
</dbReference>
<protein>
    <submittedName>
        <fullName evidence="1">Uncharacterized protein</fullName>
    </submittedName>
</protein>
<evidence type="ECO:0000313" key="2">
    <source>
        <dbReference type="Proteomes" id="UP000664940"/>
    </source>
</evidence>
<dbReference type="EMBL" id="JABVXQ010000001">
    <property type="protein sequence ID" value="KAF6131169.1"/>
    <property type="molecule type" value="Genomic_DNA"/>
</dbReference>